<keyword evidence="2" id="KW-1185">Reference proteome</keyword>
<proteinExistence type="predicted"/>
<accession>A0A8R1EVM8</accession>
<dbReference type="Proteomes" id="UP000005237">
    <property type="component" value="Unassembled WGS sequence"/>
</dbReference>
<evidence type="ECO:0000313" key="2">
    <source>
        <dbReference type="Proteomes" id="UP000005237"/>
    </source>
</evidence>
<reference evidence="2" key="1">
    <citation type="submission" date="2010-08" db="EMBL/GenBank/DDBJ databases">
        <authorList>
            <consortium name="Caenorhabditis japonica Sequencing Consortium"/>
            <person name="Wilson R.K."/>
        </authorList>
    </citation>
    <scope>NUCLEOTIDE SEQUENCE [LARGE SCALE GENOMIC DNA]</scope>
    <source>
        <strain evidence="2">DF5081</strain>
    </source>
</reference>
<dbReference type="AlphaFoldDB" id="A0A8R1EVM8"/>
<evidence type="ECO:0000313" key="1">
    <source>
        <dbReference type="EnsemblMetazoa" id="CJA43081.1"/>
    </source>
</evidence>
<reference evidence="1" key="2">
    <citation type="submission" date="2022-06" db="UniProtKB">
        <authorList>
            <consortium name="EnsemblMetazoa"/>
        </authorList>
    </citation>
    <scope>IDENTIFICATION</scope>
    <source>
        <strain evidence="1">DF5081</strain>
    </source>
</reference>
<dbReference type="EnsemblMetazoa" id="CJA43081.1">
    <property type="protein sequence ID" value="CJA43081.1"/>
    <property type="gene ID" value="WBGene00218929"/>
</dbReference>
<name>A0A8R1EVM8_CAEJA</name>
<sequence length="78" mass="9022">MSSGAELITRREAREGRLAFWIHKDWLEPLAGPYYHGDVQVSWISPPRHQYRCTDFGRQRVSSTKICRQSSAETSTLL</sequence>
<protein>
    <submittedName>
        <fullName evidence="1">Uncharacterized protein</fullName>
    </submittedName>
</protein>
<organism evidence="1 2">
    <name type="scientific">Caenorhabditis japonica</name>
    <dbReference type="NCBI Taxonomy" id="281687"/>
    <lineage>
        <taxon>Eukaryota</taxon>
        <taxon>Metazoa</taxon>
        <taxon>Ecdysozoa</taxon>
        <taxon>Nematoda</taxon>
        <taxon>Chromadorea</taxon>
        <taxon>Rhabditida</taxon>
        <taxon>Rhabditina</taxon>
        <taxon>Rhabditomorpha</taxon>
        <taxon>Rhabditoidea</taxon>
        <taxon>Rhabditidae</taxon>
        <taxon>Peloderinae</taxon>
        <taxon>Caenorhabditis</taxon>
    </lineage>
</organism>